<keyword evidence="1" id="KW-0472">Membrane</keyword>
<gene>
    <name evidence="2" type="ORF">OI18_12060</name>
</gene>
<keyword evidence="1" id="KW-1133">Transmembrane helix</keyword>
<comment type="caution">
    <text evidence="2">The sequence shown here is derived from an EMBL/GenBank/DDBJ whole genome shotgun (WGS) entry which is preliminary data.</text>
</comment>
<dbReference type="RefSeq" id="WP_039140108.1">
    <property type="nucleotide sequence ID" value="NZ_JSVC01000013.1"/>
</dbReference>
<protein>
    <submittedName>
        <fullName evidence="2">Uncharacterized protein</fullName>
    </submittedName>
</protein>
<keyword evidence="3" id="KW-1185">Reference proteome</keyword>
<dbReference type="Proteomes" id="UP000031408">
    <property type="component" value="Unassembled WGS sequence"/>
</dbReference>
<keyword evidence="1" id="KW-0812">Transmembrane</keyword>
<evidence type="ECO:0000256" key="1">
    <source>
        <dbReference type="SAM" id="Phobius"/>
    </source>
</evidence>
<reference evidence="2 3" key="1">
    <citation type="submission" date="2014-11" db="EMBL/GenBank/DDBJ databases">
        <title>Genome sequence of Flavihumibacter solisilvae 3-3.</title>
        <authorList>
            <person name="Zhou G."/>
            <person name="Li M."/>
            <person name="Wang G."/>
        </authorList>
    </citation>
    <scope>NUCLEOTIDE SEQUENCE [LARGE SCALE GENOMIC DNA]</scope>
    <source>
        <strain evidence="2 3">3-3</strain>
    </source>
</reference>
<dbReference type="AlphaFoldDB" id="A0A0C1IV10"/>
<name>A0A0C1IV10_9BACT</name>
<accession>A0A0C1IV10</accession>
<sequence>MRNKIGIQNYFLMYVILMIVWTLLHINDIFGPSKGMASYIRNYQVVAILLNFLLLTAIHIFEVRINFTYIFVLPIVTHAISSLFTYLFLFVFQIFHLTDLVAFFYLTVTVMTTLVTLKRTLRTFAS</sequence>
<evidence type="ECO:0000313" key="2">
    <source>
        <dbReference type="EMBL" id="KIC94349.1"/>
    </source>
</evidence>
<organism evidence="2 3">
    <name type="scientific">Flavihumibacter solisilvae</name>
    <dbReference type="NCBI Taxonomy" id="1349421"/>
    <lineage>
        <taxon>Bacteria</taxon>
        <taxon>Pseudomonadati</taxon>
        <taxon>Bacteroidota</taxon>
        <taxon>Chitinophagia</taxon>
        <taxon>Chitinophagales</taxon>
        <taxon>Chitinophagaceae</taxon>
        <taxon>Flavihumibacter</taxon>
    </lineage>
</organism>
<feature type="transmembrane region" description="Helical" evidence="1">
    <location>
        <begin position="12"/>
        <end position="30"/>
    </location>
</feature>
<dbReference type="STRING" id="1349421.OI18_12060"/>
<feature type="transmembrane region" description="Helical" evidence="1">
    <location>
        <begin position="42"/>
        <end position="61"/>
    </location>
</feature>
<proteinExistence type="predicted"/>
<evidence type="ECO:0000313" key="3">
    <source>
        <dbReference type="Proteomes" id="UP000031408"/>
    </source>
</evidence>
<feature type="transmembrane region" description="Helical" evidence="1">
    <location>
        <begin position="68"/>
        <end position="94"/>
    </location>
</feature>
<feature type="transmembrane region" description="Helical" evidence="1">
    <location>
        <begin position="100"/>
        <end position="117"/>
    </location>
</feature>
<dbReference type="EMBL" id="JSVC01000013">
    <property type="protein sequence ID" value="KIC94349.1"/>
    <property type="molecule type" value="Genomic_DNA"/>
</dbReference>